<keyword evidence="3" id="KW-1003">Cell membrane</keyword>
<dbReference type="InterPro" id="IPR050882">
    <property type="entry name" value="Prepilin_peptidase/N-MTase"/>
</dbReference>
<keyword evidence="6 7" id="KW-0472">Membrane</keyword>
<feature type="transmembrane region" description="Helical" evidence="7">
    <location>
        <begin position="209"/>
        <end position="227"/>
    </location>
</feature>
<evidence type="ECO:0000256" key="2">
    <source>
        <dbReference type="ARBA" id="ARBA00005801"/>
    </source>
</evidence>
<feature type="transmembrane region" description="Helical" evidence="7">
    <location>
        <begin position="174"/>
        <end position="197"/>
    </location>
</feature>
<dbReference type="Proteomes" id="UP000034264">
    <property type="component" value="Unassembled WGS sequence"/>
</dbReference>
<dbReference type="Gene3D" id="1.20.120.1220">
    <property type="match status" value="1"/>
</dbReference>
<feature type="transmembrane region" description="Helical" evidence="7">
    <location>
        <begin position="122"/>
        <end position="154"/>
    </location>
</feature>
<comment type="subcellular location">
    <subcellularLocation>
        <location evidence="1">Cell membrane</location>
        <topology evidence="1">Multi-pass membrane protein</topology>
    </subcellularLocation>
</comment>
<organism evidence="10 11">
    <name type="scientific">Candidatus Amesbacteria bacterium GW2011_GWC2_45_19</name>
    <dbReference type="NCBI Taxonomy" id="1618366"/>
    <lineage>
        <taxon>Bacteria</taxon>
        <taxon>Candidatus Amesiibacteriota</taxon>
    </lineage>
</organism>
<dbReference type="AlphaFoldDB" id="A0A0G1M3Z5"/>
<accession>A0A0G1M3Z5</accession>
<comment type="caution">
    <text evidence="10">The sequence shown here is derived from an EMBL/GenBank/DDBJ whole genome shotgun (WGS) entry which is preliminary data.</text>
</comment>
<feature type="domain" description="Prepilin peptidase A24 N-terminal" evidence="9">
    <location>
        <begin position="9"/>
        <end position="87"/>
    </location>
</feature>
<evidence type="ECO:0000256" key="7">
    <source>
        <dbReference type="SAM" id="Phobius"/>
    </source>
</evidence>
<evidence type="ECO:0000259" key="8">
    <source>
        <dbReference type="Pfam" id="PF01478"/>
    </source>
</evidence>
<sequence length="235" mass="25270">MDLLVGLGLGAVAGSAANAIIDRLPRRELWFAGRSHCDKCDHVLGVWDLIPVFSYVVLQGKCRYCHRSIAVRNLLVELVMAGSFVYLSNLGNLSYLGILWITLIIAVMDWETQLVSDWLVLVWGGLVVVSSGIGMGSVWGAAVAVGVIGGMWMLTRKRGMGEGDIGIAAVAGWWLGWPGIAVGLWVAFVAGGVIGGIRVIRGISGMKSKIAFGPFLIFGAWVGYVWGEKIMTMIF</sequence>
<keyword evidence="5 7" id="KW-1133">Transmembrane helix</keyword>
<protein>
    <submittedName>
        <fullName evidence="10">Prepilin peptidase</fullName>
    </submittedName>
</protein>
<evidence type="ECO:0000259" key="9">
    <source>
        <dbReference type="Pfam" id="PF06750"/>
    </source>
</evidence>
<dbReference type="GO" id="GO:0006465">
    <property type="term" value="P:signal peptide processing"/>
    <property type="evidence" value="ECO:0007669"/>
    <property type="project" value="TreeGrafter"/>
</dbReference>
<evidence type="ECO:0000313" key="11">
    <source>
        <dbReference type="Proteomes" id="UP000034264"/>
    </source>
</evidence>
<dbReference type="InterPro" id="IPR010627">
    <property type="entry name" value="Prepilin_pept_A24_N"/>
</dbReference>
<keyword evidence="4 7" id="KW-0812">Transmembrane</keyword>
<evidence type="ECO:0000256" key="6">
    <source>
        <dbReference type="ARBA" id="ARBA00023136"/>
    </source>
</evidence>
<name>A0A0G1M3Z5_9BACT</name>
<dbReference type="GO" id="GO:0004190">
    <property type="term" value="F:aspartic-type endopeptidase activity"/>
    <property type="evidence" value="ECO:0007669"/>
    <property type="project" value="InterPro"/>
</dbReference>
<gene>
    <name evidence="10" type="ORF">UX05_C0005G0038</name>
</gene>
<evidence type="ECO:0000256" key="5">
    <source>
        <dbReference type="ARBA" id="ARBA00022989"/>
    </source>
</evidence>
<evidence type="ECO:0000313" key="10">
    <source>
        <dbReference type="EMBL" id="KKU02961.1"/>
    </source>
</evidence>
<comment type="similarity">
    <text evidence="2">Belongs to the peptidase A24 family.</text>
</comment>
<reference evidence="10 11" key="1">
    <citation type="journal article" date="2015" name="Nature">
        <title>rRNA introns, odd ribosomes, and small enigmatic genomes across a large radiation of phyla.</title>
        <authorList>
            <person name="Brown C.T."/>
            <person name="Hug L.A."/>
            <person name="Thomas B.C."/>
            <person name="Sharon I."/>
            <person name="Castelle C.J."/>
            <person name="Singh A."/>
            <person name="Wilkins M.J."/>
            <person name="Williams K.H."/>
            <person name="Banfield J.F."/>
        </authorList>
    </citation>
    <scope>NUCLEOTIDE SEQUENCE [LARGE SCALE GENOMIC DNA]</scope>
</reference>
<dbReference type="EMBL" id="LCKS01000005">
    <property type="protein sequence ID" value="KKU02961.1"/>
    <property type="molecule type" value="Genomic_DNA"/>
</dbReference>
<dbReference type="Pfam" id="PF01478">
    <property type="entry name" value="Peptidase_A24"/>
    <property type="match status" value="1"/>
</dbReference>
<feature type="transmembrane region" description="Helical" evidence="7">
    <location>
        <begin position="93"/>
        <end position="110"/>
    </location>
</feature>
<dbReference type="PANTHER" id="PTHR30487">
    <property type="entry name" value="TYPE 4 PREPILIN-LIKE PROTEINS LEADER PEPTIDE-PROCESSING ENZYME"/>
    <property type="match status" value="1"/>
</dbReference>
<dbReference type="InterPro" id="IPR000045">
    <property type="entry name" value="Prepilin_IV_endopep_pep"/>
</dbReference>
<proteinExistence type="inferred from homology"/>
<evidence type="ECO:0000256" key="3">
    <source>
        <dbReference type="ARBA" id="ARBA00022475"/>
    </source>
</evidence>
<dbReference type="Pfam" id="PF06750">
    <property type="entry name" value="A24_N_bact"/>
    <property type="match status" value="1"/>
</dbReference>
<dbReference type="GO" id="GO:0005886">
    <property type="term" value="C:plasma membrane"/>
    <property type="evidence" value="ECO:0007669"/>
    <property type="project" value="UniProtKB-SubCell"/>
</dbReference>
<evidence type="ECO:0000256" key="1">
    <source>
        <dbReference type="ARBA" id="ARBA00004651"/>
    </source>
</evidence>
<dbReference type="PANTHER" id="PTHR30487:SF0">
    <property type="entry name" value="PREPILIN LEADER PEPTIDASE_N-METHYLTRANSFERASE-RELATED"/>
    <property type="match status" value="1"/>
</dbReference>
<evidence type="ECO:0000256" key="4">
    <source>
        <dbReference type="ARBA" id="ARBA00022692"/>
    </source>
</evidence>
<feature type="domain" description="Prepilin type IV endopeptidase peptidase" evidence="8">
    <location>
        <begin position="98"/>
        <end position="195"/>
    </location>
</feature>